<dbReference type="InterPro" id="IPR013874">
    <property type="entry name" value="Cdc37_Hsp90-bd"/>
</dbReference>
<comment type="subunit">
    <text evidence="5">Forms a complex with Hsp90.</text>
</comment>
<dbReference type="Proteomes" id="UP000472277">
    <property type="component" value="Chromosome 38"/>
</dbReference>
<dbReference type="InterPro" id="IPR004918">
    <property type="entry name" value="Cdc37"/>
</dbReference>
<dbReference type="OrthoDB" id="440202at2759"/>
<evidence type="ECO:0000313" key="10">
    <source>
        <dbReference type="Ensembl" id="ENSSTUP00000049902.1"/>
    </source>
</evidence>
<evidence type="ECO:0000256" key="4">
    <source>
        <dbReference type="ARBA" id="ARBA00022490"/>
    </source>
</evidence>
<dbReference type="SMART" id="SM01071">
    <property type="entry name" value="CDC37_N"/>
    <property type="match status" value="1"/>
</dbReference>
<dbReference type="SMART" id="SM01070">
    <property type="entry name" value="CDC37_M"/>
    <property type="match status" value="1"/>
</dbReference>
<dbReference type="InterPro" id="IPR013855">
    <property type="entry name" value="Cdc37_N_dom"/>
</dbReference>
<evidence type="ECO:0000313" key="11">
    <source>
        <dbReference type="Proteomes" id="UP000472277"/>
    </source>
</evidence>
<dbReference type="InterPro" id="IPR038189">
    <property type="entry name" value="Cdc37_Hsp90-bd_sf"/>
</dbReference>
<dbReference type="SUPFAM" id="SSF101391">
    <property type="entry name" value="Hsp90 co-chaperone CDC37"/>
    <property type="match status" value="1"/>
</dbReference>
<name>A0A673ZT84_SALTR</name>
<dbReference type="KEGG" id="stru:115177845"/>
<accession>A0A673ZT84</accession>
<dbReference type="GO" id="GO:0050821">
    <property type="term" value="P:protein stabilization"/>
    <property type="evidence" value="ECO:0007669"/>
    <property type="project" value="UniProtKB-UniRule"/>
</dbReference>
<comment type="function">
    <text evidence="5">Co-chaperone that binds to numerous kinases and promotes their interaction with the Hsp90 complex, resulting in stabilization and promotion of their activity.</text>
</comment>
<dbReference type="Ensembl" id="ENSSTUT00000052173.1">
    <property type="protein sequence ID" value="ENSSTUP00000049902.1"/>
    <property type="gene ID" value="ENSSTUG00000021096.1"/>
</dbReference>
<dbReference type="SMART" id="SM01069">
    <property type="entry name" value="CDC37_C"/>
    <property type="match status" value="1"/>
</dbReference>
<dbReference type="OMA" id="DYNDSKE"/>
<feature type="domain" description="Cdc37 N-terminal" evidence="9">
    <location>
        <begin position="5"/>
        <end position="137"/>
    </location>
</feature>
<evidence type="ECO:0000256" key="6">
    <source>
        <dbReference type="SAM" id="MobiDB-lite"/>
    </source>
</evidence>
<sequence length="387" mass="46226">MTSRTIDYSVWDHIEVSDDEDETHPNIDTPSLFRWRHQARVEKQVAFEEKGEELERNMAECKRRLEEVQYRVKELEEEGKKEGEEERKTALSKAQAEEKKYRKDQRLWEKKMEEHRREEKKMPWNVDTLSKEGFSKSMLNIKPEATEETEEQKEEKHQTFVDKHKKEIKHFGMLRRWEDSQKYLSDHPYLVCEETANFLVIMCIDLEVEEKHGLMDQVAHQTIVMQFILELAKSLKIDPRGCFREFFQKIKTADQPYQEAFTDELESFKERVRGRAKIRIQKAMEEYEEEERQNRLGPGGLDPVEVYDTLPEEMKKCFDDKDISMLQEAISKMDPMEAKGHMKRCIDSGLWVPNANTDNEEDKEEDEEEEKEDEEEPEKEGEAEEEK</sequence>
<dbReference type="InterPro" id="IPR013873">
    <property type="entry name" value="Cdc37_C"/>
</dbReference>
<evidence type="ECO:0000259" key="7">
    <source>
        <dbReference type="SMART" id="SM01069"/>
    </source>
</evidence>
<feature type="domain" description="Cdc37 Hsp90 binding" evidence="8">
    <location>
        <begin position="130"/>
        <end position="291"/>
    </location>
</feature>
<dbReference type="RefSeq" id="XP_029594697.1">
    <property type="nucleotide sequence ID" value="XM_029738837.1"/>
</dbReference>
<evidence type="ECO:0000256" key="2">
    <source>
        <dbReference type="ARBA" id="ARBA00006222"/>
    </source>
</evidence>
<evidence type="ECO:0000256" key="5">
    <source>
        <dbReference type="RuleBase" id="RU369110"/>
    </source>
</evidence>
<gene>
    <name evidence="10" type="primary">LOC115177845</name>
</gene>
<dbReference type="GeneTree" id="ENSGT00390000013443"/>
<dbReference type="Pfam" id="PF08564">
    <property type="entry name" value="CDC37_C"/>
    <property type="match status" value="1"/>
</dbReference>
<dbReference type="Gene3D" id="1.20.58.610">
    <property type="entry name" value="Cdc37, Hsp90 binding domain"/>
    <property type="match status" value="1"/>
</dbReference>
<feature type="compositionally biased region" description="Acidic residues" evidence="6">
    <location>
        <begin position="358"/>
        <end position="387"/>
    </location>
</feature>
<dbReference type="PANTHER" id="PTHR12800:SF3">
    <property type="entry name" value="HSP90 CO-CHAPERONE CDC37"/>
    <property type="match status" value="1"/>
</dbReference>
<protein>
    <recommendedName>
        <fullName evidence="3 5">Hsp90 co-chaperone Cdc37</fullName>
    </recommendedName>
    <alternativeName>
        <fullName evidence="5">Hsp90 chaperone protein kinase-targeting subunit</fullName>
    </alternativeName>
</protein>
<dbReference type="GO" id="GO:0005737">
    <property type="term" value="C:cytoplasm"/>
    <property type="evidence" value="ECO:0007669"/>
    <property type="project" value="UniProtKB-SubCell"/>
</dbReference>
<dbReference type="AlphaFoldDB" id="A0A673ZT84"/>
<feature type="domain" description="Cdc37 C-terminal" evidence="7">
    <location>
        <begin position="295"/>
        <end position="386"/>
    </location>
</feature>
<proteinExistence type="inferred from homology"/>
<dbReference type="InParanoid" id="A0A673ZT84"/>
<feature type="region of interest" description="Disordered" evidence="6">
    <location>
        <begin position="347"/>
        <end position="387"/>
    </location>
</feature>
<dbReference type="Pfam" id="PF03234">
    <property type="entry name" value="CDC37_N"/>
    <property type="match status" value="1"/>
</dbReference>
<dbReference type="GO" id="GO:0051082">
    <property type="term" value="F:unfolded protein binding"/>
    <property type="evidence" value="ECO:0007669"/>
    <property type="project" value="UniProtKB-UniRule"/>
</dbReference>
<dbReference type="Pfam" id="PF08565">
    <property type="entry name" value="CDC37_M"/>
    <property type="match status" value="1"/>
</dbReference>
<comment type="similarity">
    <text evidence="2 5">Belongs to the CDC37 family.</text>
</comment>
<reference evidence="10" key="2">
    <citation type="submission" date="2025-09" db="UniProtKB">
        <authorList>
            <consortium name="Ensembl"/>
        </authorList>
    </citation>
    <scope>IDENTIFICATION</scope>
</reference>
<reference evidence="10" key="1">
    <citation type="submission" date="2025-08" db="UniProtKB">
        <authorList>
            <consortium name="Ensembl"/>
        </authorList>
    </citation>
    <scope>IDENTIFICATION</scope>
</reference>
<keyword evidence="11" id="KW-1185">Reference proteome</keyword>
<keyword evidence="4 5" id="KW-0963">Cytoplasm</keyword>
<feature type="region of interest" description="Disordered" evidence="6">
    <location>
        <begin position="75"/>
        <end position="97"/>
    </location>
</feature>
<dbReference type="PANTHER" id="PTHR12800">
    <property type="entry name" value="CDC37-RELATED"/>
    <property type="match status" value="1"/>
</dbReference>
<evidence type="ECO:0000259" key="8">
    <source>
        <dbReference type="SMART" id="SM01070"/>
    </source>
</evidence>
<evidence type="ECO:0000259" key="9">
    <source>
        <dbReference type="SMART" id="SM01071"/>
    </source>
</evidence>
<keyword evidence="5" id="KW-0143">Chaperone</keyword>
<evidence type="ECO:0000256" key="3">
    <source>
        <dbReference type="ARBA" id="ARBA00020496"/>
    </source>
</evidence>
<dbReference type="GO" id="GO:0051087">
    <property type="term" value="F:protein-folding chaperone binding"/>
    <property type="evidence" value="ECO:0007669"/>
    <property type="project" value="UniProtKB-UniRule"/>
</dbReference>
<dbReference type="GO" id="GO:0031072">
    <property type="term" value="F:heat shock protein binding"/>
    <property type="evidence" value="ECO:0007669"/>
    <property type="project" value="UniProtKB-UniRule"/>
</dbReference>
<dbReference type="GeneID" id="115177845"/>
<organism evidence="10 11">
    <name type="scientific">Salmo trutta</name>
    <name type="common">Brown trout</name>
    <dbReference type="NCBI Taxonomy" id="8032"/>
    <lineage>
        <taxon>Eukaryota</taxon>
        <taxon>Metazoa</taxon>
        <taxon>Chordata</taxon>
        <taxon>Craniata</taxon>
        <taxon>Vertebrata</taxon>
        <taxon>Euteleostomi</taxon>
        <taxon>Actinopterygii</taxon>
        <taxon>Neopterygii</taxon>
        <taxon>Teleostei</taxon>
        <taxon>Protacanthopterygii</taxon>
        <taxon>Salmoniformes</taxon>
        <taxon>Salmonidae</taxon>
        <taxon>Salmoninae</taxon>
        <taxon>Salmo</taxon>
    </lineage>
</organism>
<evidence type="ECO:0000256" key="1">
    <source>
        <dbReference type="ARBA" id="ARBA00004496"/>
    </source>
</evidence>
<comment type="subcellular location">
    <subcellularLocation>
        <location evidence="1 5">Cytoplasm</location>
    </subcellularLocation>
</comment>
<dbReference type="GO" id="GO:0006457">
    <property type="term" value="P:protein folding"/>
    <property type="evidence" value="ECO:0007669"/>
    <property type="project" value="UniProtKB-UniRule"/>
</dbReference>
<dbReference type="FunFam" id="1.20.58.610:FF:000001">
    <property type="entry name" value="Hsp90 co-chaperone Cdc37-like 1"/>
    <property type="match status" value="1"/>
</dbReference>
<dbReference type="GO" id="GO:0019901">
    <property type="term" value="F:protein kinase binding"/>
    <property type="evidence" value="ECO:0007669"/>
    <property type="project" value="UniProtKB-UniRule"/>
</dbReference>
<dbReference type="Gene3D" id="6.10.140.250">
    <property type="match status" value="1"/>
</dbReference>